<evidence type="ECO:0000313" key="5">
    <source>
        <dbReference type="Proteomes" id="UP000195402"/>
    </source>
</evidence>
<dbReference type="PANTHER" id="PTHR47926:SF368">
    <property type="entry name" value="TETRATRICOPEPTIDE REPEAT-LIKE SUPERFAMILY PROTEIN"/>
    <property type="match status" value="1"/>
</dbReference>
<dbReference type="FunCoup" id="A0A200QX56">
    <property type="interactions" value="3"/>
</dbReference>
<dbReference type="OMA" id="IVCHASK"/>
<dbReference type="InterPro" id="IPR046960">
    <property type="entry name" value="PPR_At4g14850-like_plant"/>
</dbReference>
<accession>A0A200QX56</accession>
<dbReference type="InterPro" id="IPR046848">
    <property type="entry name" value="E_motif"/>
</dbReference>
<dbReference type="Pfam" id="PF01535">
    <property type="entry name" value="PPR"/>
    <property type="match status" value="4"/>
</dbReference>
<dbReference type="Gene3D" id="1.25.40.10">
    <property type="entry name" value="Tetratricopeptide repeat domain"/>
    <property type="match status" value="3"/>
</dbReference>
<feature type="domain" description="DYW" evidence="3">
    <location>
        <begin position="434"/>
        <end position="519"/>
    </location>
</feature>
<evidence type="ECO:0000259" key="3">
    <source>
        <dbReference type="Pfam" id="PF14432"/>
    </source>
</evidence>
<dbReference type="AlphaFoldDB" id="A0A200QX56"/>
<dbReference type="Pfam" id="PF20431">
    <property type="entry name" value="E_motif"/>
    <property type="match status" value="1"/>
</dbReference>
<reference evidence="4 5" key="1">
    <citation type="journal article" date="2017" name="Mol. Plant">
        <title>The Genome of Medicinal Plant Macleaya cordata Provides New Insights into Benzylisoquinoline Alkaloids Metabolism.</title>
        <authorList>
            <person name="Liu X."/>
            <person name="Liu Y."/>
            <person name="Huang P."/>
            <person name="Ma Y."/>
            <person name="Qing Z."/>
            <person name="Tang Q."/>
            <person name="Cao H."/>
            <person name="Cheng P."/>
            <person name="Zheng Y."/>
            <person name="Yuan Z."/>
            <person name="Zhou Y."/>
            <person name="Liu J."/>
            <person name="Tang Z."/>
            <person name="Zhuo Y."/>
            <person name="Zhang Y."/>
            <person name="Yu L."/>
            <person name="Huang J."/>
            <person name="Yang P."/>
            <person name="Peng Q."/>
            <person name="Zhang J."/>
            <person name="Jiang W."/>
            <person name="Zhang Z."/>
            <person name="Lin K."/>
            <person name="Ro D.K."/>
            <person name="Chen X."/>
            <person name="Xiong X."/>
            <person name="Shang Y."/>
            <person name="Huang S."/>
            <person name="Zeng J."/>
        </authorList>
    </citation>
    <scope>NUCLEOTIDE SEQUENCE [LARGE SCALE GENOMIC DNA]</scope>
    <source>
        <strain evidence="5">cv. BLH2017</strain>
        <tissue evidence="4">Root</tissue>
    </source>
</reference>
<dbReference type="Pfam" id="PF13041">
    <property type="entry name" value="PPR_2"/>
    <property type="match status" value="1"/>
</dbReference>
<dbReference type="InParanoid" id="A0A200QX56"/>
<dbReference type="EMBL" id="MVGT01000924">
    <property type="protein sequence ID" value="OVA15011.1"/>
    <property type="molecule type" value="Genomic_DNA"/>
</dbReference>
<protein>
    <submittedName>
        <fullName evidence="4">Pentatricopeptide repeat</fullName>
    </submittedName>
</protein>
<dbReference type="PROSITE" id="PS51375">
    <property type="entry name" value="PPR"/>
    <property type="match status" value="3"/>
</dbReference>
<dbReference type="GO" id="GO:0009451">
    <property type="term" value="P:RNA modification"/>
    <property type="evidence" value="ECO:0007669"/>
    <property type="project" value="InterPro"/>
</dbReference>
<dbReference type="InterPro" id="IPR032867">
    <property type="entry name" value="DYW_dom"/>
</dbReference>
<dbReference type="Proteomes" id="UP000195402">
    <property type="component" value="Unassembled WGS sequence"/>
</dbReference>
<organism evidence="4 5">
    <name type="scientific">Macleaya cordata</name>
    <name type="common">Five-seeded plume-poppy</name>
    <name type="synonym">Bocconia cordata</name>
    <dbReference type="NCBI Taxonomy" id="56857"/>
    <lineage>
        <taxon>Eukaryota</taxon>
        <taxon>Viridiplantae</taxon>
        <taxon>Streptophyta</taxon>
        <taxon>Embryophyta</taxon>
        <taxon>Tracheophyta</taxon>
        <taxon>Spermatophyta</taxon>
        <taxon>Magnoliopsida</taxon>
        <taxon>Ranunculales</taxon>
        <taxon>Papaveraceae</taxon>
        <taxon>Papaveroideae</taxon>
        <taxon>Macleaya</taxon>
    </lineage>
</organism>
<keyword evidence="5" id="KW-1185">Reference proteome</keyword>
<comment type="caution">
    <text evidence="4">The sequence shown here is derived from an EMBL/GenBank/DDBJ whole genome shotgun (WGS) entry which is preliminary data.</text>
</comment>
<feature type="repeat" description="PPR" evidence="2">
    <location>
        <begin position="75"/>
        <end position="109"/>
    </location>
</feature>
<proteinExistence type="predicted"/>
<keyword evidence="1" id="KW-0677">Repeat</keyword>
<dbReference type="FunFam" id="1.25.40.10:FF:000090">
    <property type="entry name" value="Pentatricopeptide repeat-containing protein, chloroplastic"/>
    <property type="match status" value="1"/>
</dbReference>
<sequence length="519" mass="58701">MSDRNVVSWTALMAGYIHIGLPKPALQLFEKMPKTYIFPNPFTFATAVNACSFLSDLQTGRKIHAQIEIYGFQSNLVLCTSLIDMYGKSNYVDESRRVFDSMEYKNVVSWTSMISTYTQNAQGEDALLLFREFIKSTSNKPNQFMFASVINACASLGKLVAGKVTHSAVIRHGYNTNEVVESAIVDMYAKCGLFEYSNKIFRQIQNPGLIPYTSMIVGAAKYGLAKFSLDLFQEMLEKGIRPNDVTFLGVLHACSHSGLVDIGLEYLNSMHEKYGISPDSKHYICTVDMLGRTGRLDEAYQLAKTIPPEVQDREILWGSLLSSSRTHSRLDLAVEASQRLIETNQQLATAYVTMSNTFASVGNWENVSRLRSEMKRNGIYKEPGCSWVEIKDRTYVFYAGDVKSCERGNEVVNLLKELEVRMKERGYVRGRKGLVFVDVEEEAEEVILGLHSEKLALGFGLICIPKGITIRVMKNLRMCGDCHEAFKVISEIVERDFIVRDVNRFHHFRDGSCTCKDFW</sequence>
<name>A0A200QX56_MACCD</name>
<dbReference type="InterPro" id="IPR011990">
    <property type="entry name" value="TPR-like_helical_dom_sf"/>
</dbReference>
<dbReference type="FunFam" id="1.25.40.10:FF:000344">
    <property type="entry name" value="Pentatricopeptide repeat-containing protein"/>
    <property type="match status" value="1"/>
</dbReference>
<dbReference type="NCBIfam" id="TIGR00756">
    <property type="entry name" value="PPR"/>
    <property type="match status" value="3"/>
</dbReference>
<dbReference type="GO" id="GO:0003723">
    <property type="term" value="F:RNA binding"/>
    <property type="evidence" value="ECO:0007669"/>
    <property type="project" value="InterPro"/>
</dbReference>
<evidence type="ECO:0000256" key="1">
    <source>
        <dbReference type="ARBA" id="ARBA00022737"/>
    </source>
</evidence>
<gene>
    <name evidence="4" type="ORF">BVC80_949g17</name>
</gene>
<dbReference type="PANTHER" id="PTHR47926">
    <property type="entry name" value="PENTATRICOPEPTIDE REPEAT-CONTAINING PROTEIN"/>
    <property type="match status" value="1"/>
</dbReference>
<dbReference type="InterPro" id="IPR002885">
    <property type="entry name" value="PPR_rpt"/>
</dbReference>
<feature type="repeat" description="PPR" evidence="2">
    <location>
        <begin position="5"/>
        <end position="39"/>
    </location>
</feature>
<dbReference type="GO" id="GO:0008270">
    <property type="term" value="F:zinc ion binding"/>
    <property type="evidence" value="ECO:0007669"/>
    <property type="project" value="InterPro"/>
</dbReference>
<dbReference type="OrthoDB" id="1850776at2759"/>
<feature type="repeat" description="PPR" evidence="2">
    <location>
        <begin position="208"/>
        <end position="242"/>
    </location>
</feature>
<evidence type="ECO:0000256" key="2">
    <source>
        <dbReference type="PROSITE-ProRule" id="PRU00708"/>
    </source>
</evidence>
<evidence type="ECO:0000313" key="4">
    <source>
        <dbReference type="EMBL" id="OVA15011.1"/>
    </source>
</evidence>
<dbReference type="Pfam" id="PF14432">
    <property type="entry name" value="DYW_deaminase"/>
    <property type="match status" value="1"/>
</dbReference>